<reference evidence="1" key="1">
    <citation type="submission" date="2022-10" db="EMBL/GenBank/DDBJ databases">
        <title>The WGS of Solirubrobacter sp. CPCC 204708.</title>
        <authorList>
            <person name="Jiang Z."/>
        </authorList>
    </citation>
    <scope>NUCLEOTIDE SEQUENCE</scope>
    <source>
        <strain evidence="1">CPCC 204708</strain>
    </source>
</reference>
<gene>
    <name evidence="1" type="ORF">OJ962_04295</name>
</gene>
<dbReference type="InterPro" id="IPR038763">
    <property type="entry name" value="DHH_sf"/>
</dbReference>
<proteinExistence type="predicted"/>
<dbReference type="InterPro" id="IPR051673">
    <property type="entry name" value="SSDNA_exonuclease_RecJ"/>
</dbReference>
<keyword evidence="2" id="KW-1185">Reference proteome</keyword>
<dbReference type="EMBL" id="JAPCID010000006">
    <property type="protein sequence ID" value="MDA0136706.1"/>
    <property type="molecule type" value="Genomic_DNA"/>
</dbReference>
<sequence>MERVRAALLEADVVVPHTDADGLAAGALALRARGEQAAAAALFGRGENPWTTPPAGMPALLDWGVRAFAGPAVIVDHHAPEAEPTAEQVLLSGFGEDTSTSALMRRVLPDQPAWLAAVGAVGDLGDKGFALPECAGAPKTAVRKLVPLVNAPRRGPGLDGVRTALALLVEHDDPKAALADPRIAELEAARDAWRADWERVRRTAPAVGERVAVVRFSSSYQLHGLTAQMWAKRLAPRPVLAANDGYVDGRVHFSIRGGEGDLRELLRTALPDQQGEFAHGHPRATGGSIAPDEFERLLDALK</sequence>
<dbReference type="PANTHER" id="PTHR30255">
    <property type="entry name" value="SINGLE-STRANDED-DNA-SPECIFIC EXONUCLEASE RECJ"/>
    <property type="match status" value="1"/>
</dbReference>
<name>A0ABT4RDU0_9ACTN</name>
<dbReference type="PANTHER" id="PTHR30255:SF2">
    <property type="entry name" value="SINGLE-STRANDED-DNA-SPECIFIC EXONUCLEASE RECJ"/>
    <property type="match status" value="1"/>
</dbReference>
<organism evidence="1 2">
    <name type="scientific">Solirubrobacter deserti</name>
    <dbReference type="NCBI Taxonomy" id="2282478"/>
    <lineage>
        <taxon>Bacteria</taxon>
        <taxon>Bacillati</taxon>
        <taxon>Actinomycetota</taxon>
        <taxon>Thermoleophilia</taxon>
        <taxon>Solirubrobacterales</taxon>
        <taxon>Solirubrobacteraceae</taxon>
        <taxon>Solirubrobacter</taxon>
    </lineage>
</organism>
<dbReference type="RefSeq" id="WP_202953578.1">
    <property type="nucleotide sequence ID" value="NZ_JAPCID010000006.1"/>
</dbReference>
<comment type="caution">
    <text evidence="1">The sequence shown here is derived from an EMBL/GenBank/DDBJ whole genome shotgun (WGS) entry which is preliminary data.</text>
</comment>
<dbReference type="Proteomes" id="UP001147700">
    <property type="component" value="Unassembled WGS sequence"/>
</dbReference>
<evidence type="ECO:0000313" key="2">
    <source>
        <dbReference type="Proteomes" id="UP001147700"/>
    </source>
</evidence>
<accession>A0ABT4RDU0</accession>
<dbReference type="SUPFAM" id="SSF64182">
    <property type="entry name" value="DHH phosphoesterases"/>
    <property type="match status" value="1"/>
</dbReference>
<evidence type="ECO:0000313" key="1">
    <source>
        <dbReference type="EMBL" id="MDA0136706.1"/>
    </source>
</evidence>
<protein>
    <submittedName>
        <fullName evidence="1">DHH family phosphoesterase</fullName>
    </submittedName>
</protein>